<name>A0AAV5D9R3_ELECO</name>
<dbReference type="AlphaFoldDB" id="A0AAV5D9R3"/>
<gene>
    <name evidence="1" type="primary">ga24682</name>
    <name evidence="1" type="ORF">PR202_ga24682</name>
</gene>
<reference evidence="1" key="1">
    <citation type="journal article" date="2018" name="DNA Res.">
        <title>Multiple hybrid de novo genome assembly of finger millet, an orphan allotetraploid crop.</title>
        <authorList>
            <person name="Hatakeyama M."/>
            <person name="Aluri S."/>
            <person name="Balachadran M.T."/>
            <person name="Sivarajan S.R."/>
            <person name="Patrignani A."/>
            <person name="Gruter S."/>
            <person name="Poveda L."/>
            <person name="Shimizu-Inatsugi R."/>
            <person name="Baeten J."/>
            <person name="Francoijs K.J."/>
            <person name="Nataraja K.N."/>
            <person name="Reddy Y.A.N."/>
            <person name="Phadnis S."/>
            <person name="Ravikumar R.L."/>
            <person name="Schlapbach R."/>
            <person name="Sreeman S.M."/>
            <person name="Shimizu K.K."/>
        </authorList>
    </citation>
    <scope>NUCLEOTIDE SEQUENCE</scope>
</reference>
<sequence length="175" mass="19146">MASRWRAALEALFHLGRAGGGTGAARAIVIFTAAESDDDVDNLAANRPWEVSRLTALRHRCRSACGVVLALQATVISSRRCRERAPRRLRWRHVHALCPYMGGAQPPVPPPISDPIGLYDVFLRAMAPSTGDTNKVIANMCNDKNKPLHHVRPIQGPSPARQGRGCLRVYLVVRG</sequence>
<evidence type="ECO:0000313" key="1">
    <source>
        <dbReference type="EMBL" id="GJN06908.1"/>
    </source>
</evidence>
<dbReference type="EMBL" id="BQKI01000013">
    <property type="protein sequence ID" value="GJN06908.1"/>
    <property type="molecule type" value="Genomic_DNA"/>
</dbReference>
<protein>
    <submittedName>
        <fullName evidence="1">Uncharacterized protein</fullName>
    </submittedName>
</protein>
<keyword evidence="2" id="KW-1185">Reference proteome</keyword>
<organism evidence="1 2">
    <name type="scientific">Eleusine coracana subsp. coracana</name>
    <dbReference type="NCBI Taxonomy" id="191504"/>
    <lineage>
        <taxon>Eukaryota</taxon>
        <taxon>Viridiplantae</taxon>
        <taxon>Streptophyta</taxon>
        <taxon>Embryophyta</taxon>
        <taxon>Tracheophyta</taxon>
        <taxon>Spermatophyta</taxon>
        <taxon>Magnoliopsida</taxon>
        <taxon>Liliopsida</taxon>
        <taxon>Poales</taxon>
        <taxon>Poaceae</taxon>
        <taxon>PACMAD clade</taxon>
        <taxon>Chloridoideae</taxon>
        <taxon>Cynodonteae</taxon>
        <taxon>Eleusininae</taxon>
        <taxon>Eleusine</taxon>
    </lineage>
</organism>
<proteinExistence type="predicted"/>
<reference evidence="1" key="2">
    <citation type="submission" date="2021-12" db="EMBL/GenBank/DDBJ databases">
        <title>Resequencing data analysis of finger millet.</title>
        <authorList>
            <person name="Hatakeyama M."/>
            <person name="Aluri S."/>
            <person name="Balachadran M.T."/>
            <person name="Sivarajan S.R."/>
            <person name="Poveda L."/>
            <person name="Shimizu-Inatsugi R."/>
            <person name="Schlapbach R."/>
            <person name="Sreeman S.M."/>
            <person name="Shimizu K.K."/>
        </authorList>
    </citation>
    <scope>NUCLEOTIDE SEQUENCE</scope>
</reference>
<evidence type="ECO:0000313" key="2">
    <source>
        <dbReference type="Proteomes" id="UP001054889"/>
    </source>
</evidence>
<dbReference type="Proteomes" id="UP001054889">
    <property type="component" value="Unassembled WGS sequence"/>
</dbReference>
<comment type="caution">
    <text evidence="1">The sequence shown here is derived from an EMBL/GenBank/DDBJ whole genome shotgun (WGS) entry which is preliminary data.</text>
</comment>
<accession>A0AAV5D9R3</accession>